<evidence type="ECO:0000256" key="4">
    <source>
        <dbReference type="SAM" id="SignalP"/>
    </source>
</evidence>
<evidence type="ECO:0008006" key="7">
    <source>
        <dbReference type="Google" id="ProtNLM"/>
    </source>
</evidence>
<evidence type="ECO:0000313" key="5">
    <source>
        <dbReference type="EMBL" id="KAH0626432.1"/>
    </source>
</evidence>
<reference evidence="5 6" key="1">
    <citation type="journal article" date="2022" name="Gigascience">
        <title>A chromosome-level genome assembly and annotation of the desert horned lizard, Phrynosoma platyrhinos, provides insight into chromosomal rearrangements among reptiles.</title>
        <authorList>
            <person name="Koochekian N."/>
            <person name="Ascanio A."/>
            <person name="Farleigh K."/>
            <person name="Card D.C."/>
            <person name="Schield D.R."/>
            <person name="Castoe T.A."/>
            <person name="Jezkova T."/>
        </authorList>
    </citation>
    <scope>NUCLEOTIDE SEQUENCE [LARGE SCALE GENOMIC DNA]</scope>
    <source>
        <strain evidence="5">NK-2021</strain>
    </source>
</reference>
<evidence type="ECO:0000256" key="2">
    <source>
        <dbReference type="ARBA" id="ARBA00022729"/>
    </source>
</evidence>
<keyword evidence="6" id="KW-1185">Reference proteome</keyword>
<proteinExistence type="inferred from homology"/>
<protein>
    <recommendedName>
        <fullName evidence="7">Izumo sperm-egg fusion protein 2</fullName>
    </recommendedName>
</protein>
<dbReference type="Pfam" id="PF15005">
    <property type="entry name" value="IZUMO"/>
    <property type="match status" value="1"/>
</dbReference>
<dbReference type="InterPro" id="IPR042920">
    <property type="entry name" value="IZUMO2"/>
</dbReference>
<sequence>MLVPGLPLLLPLIFLPTTILCCLQCDAKFKENVSKLRTEVVPRQIHDTRLKERAEVLLKGLEGDFFLHYATSQFSGLAVKNKVDRLIQEVRSTTESLLQTTLAAFMNYQVFNCKGCNTIGPYCMTLSQCFVDAEERLSLRYGKPLKDPNLAQTGVAIVLCMGAVFFLVIIGVIVVYWRNRLFEFV</sequence>
<keyword evidence="3" id="KW-0812">Transmembrane</keyword>
<feature type="chain" id="PRO_5046732245" description="Izumo sperm-egg fusion protein 2" evidence="4">
    <location>
        <begin position="22"/>
        <end position="185"/>
    </location>
</feature>
<feature type="signal peptide" evidence="4">
    <location>
        <begin position="1"/>
        <end position="21"/>
    </location>
</feature>
<dbReference type="PANTHER" id="PTHR47745:SF1">
    <property type="entry name" value="IZUMO SPERM-EGG FUSION PROTEIN 2"/>
    <property type="match status" value="1"/>
</dbReference>
<evidence type="ECO:0000313" key="6">
    <source>
        <dbReference type="Proteomes" id="UP000826234"/>
    </source>
</evidence>
<comment type="caution">
    <text evidence="5">The sequence shown here is derived from an EMBL/GenBank/DDBJ whole genome shotgun (WGS) entry which is preliminary data.</text>
</comment>
<feature type="transmembrane region" description="Helical" evidence="3">
    <location>
        <begin position="154"/>
        <end position="177"/>
    </location>
</feature>
<dbReference type="Proteomes" id="UP000826234">
    <property type="component" value="Unassembled WGS sequence"/>
</dbReference>
<keyword evidence="3" id="KW-1133">Transmembrane helix</keyword>
<keyword evidence="3" id="KW-0472">Membrane</keyword>
<keyword evidence="2 4" id="KW-0732">Signal</keyword>
<name>A0ABQ7TAD9_PHRPL</name>
<dbReference type="InterPro" id="IPR029389">
    <property type="entry name" value="IZUMO"/>
</dbReference>
<dbReference type="EMBL" id="JAIPUX010000521">
    <property type="protein sequence ID" value="KAH0626432.1"/>
    <property type="molecule type" value="Genomic_DNA"/>
</dbReference>
<evidence type="ECO:0000256" key="1">
    <source>
        <dbReference type="ARBA" id="ARBA00009633"/>
    </source>
</evidence>
<evidence type="ECO:0000256" key="3">
    <source>
        <dbReference type="SAM" id="Phobius"/>
    </source>
</evidence>
<dbReference type="PANTHER" id="PTHR47745">
    <property type="entry name" value="IZUMO SPERM-EGG FUSION PROTEIN 2"/>
    <property type="match status" value="1"/>
</dbReference>
<gene>
    <name evidence="5" type="ORF">JD844_001403</name>
</gene>
<comment type="similarity">
    <text evidence="1">Belongs to the Izumo family.</text>
</comment>
<organism evidence="5 6">
    <name type="scientific">Phrynosoma platyrhinos</name>
    <name type="common">Desert horned lizard</name>
    <dbReference type="NCBI Taxonomy" id="52577"/>
    <lineage>
        <taxon>Eukaryota</taxon>
        <taxon>Metazoa</taxon>
        <taxon>Chordata</taxon>
        <taxon>Craniata</taxon>
        <taxon>Vertebrata</taxon>
        <taxon>Euteleostomi</taxon>
        <taxon>Lepidosauria</taxon>
        <taxon>Squamata</taxon>
        <taxon>Bifurcata</taxon>
        <taxon>Unidentata</taxon>
        <taxon>Episquamata</taxon>
        <taxon>Toxicofera</taxon>
        <taxon>Iguania</taxon>
        <taxon>Phrynosomatidae</taxon>
        <taxon>Phrynosomatinae</taxon>
        <taxon>Phrynosoma</taxon>
    </lineage>
</organism>
<accession>A0ABQ7TAD9</accession>